<keyword evidence="4" id="KW-0788">Thiol protease</keyword>
<organism evidence="9 10">
    <name type="scientific">Acropora cervicornis</name>
    <name type="common">Staghorn coral</name>
    <dbReference type="NCBI Taxonomy" id="6130"/>
    <lineage>
        <taxon>Eukaryota</taxon>
        <taxon>Metazoa</taxon>
        <taxon>Cnidaria</taxon>
        <taxon>Anthozoa</taxon>
        <taxon>Hexacorallia</taxon>
        <taxon>Scleractinia</taxon>
        <taxon>Astrocoeniina</taxon>
        <taxon>Acroporidae</taxon>
        <taxon>Acropora</taxon>
    </lineage>
</organism>
<gene>
    <name evidence="9" type="ORF">P5673_006782</name>
</gene>
<dbReference type="PRINTS" id="PR00705">
    <property type="entry name" value="PAPAIN"/>
</dbReference>
<dbReference type="SMART" id="SM00645">
    <property type="entry name" value="Pept_C1"/>
    <property type="match status" value="1"/>
</dbReference>
<evidence type="ECO:0000256" key="6">
    <source>
        <dbReference type="ARBA" id="ARBA00060028"/>
    </source>
</evidence>
<accession>A0AAD9QWN1</accession>
<dbReference type="AlphaFoldDB" id="A0AAD9QWN1"/>
<comment type="caution">
    <text evidence="9">The sequence shown here is derived from an EMBL/GenBank/DDBJ whole genome shotgun (WGS) entry which is preliminary data.</text>
</comment>
<keyword evidence="7" id="KW-0732">Signal</keyword>
<dbReference type="PROSITE" id="PS00640">
    <property type="entry name" value="THIOL_PROTEASE_ASN"/>
    <property type="match status" value="1"/>
</dbReference>
<dbReference type="InterPro" id="IPR038765">
    <property type="entry name" value="Papain-like_cys_pep_sf"/>
</dbReference>
<feature type="chain" id="PRO_5041969282" evidence="7">
    <location>
        <begin position="21"/>
        <end position="326"/>
    </location>
</feature>
<evidence type="ECO:0000256" key="2">
    <source>
        <dbReference type="ARBA" id="ARBA00022670"/>
    </source>
</evidence>
<evidence type="ECO:0000259" key="8">
    <source>
        <dbReference type="SMART" id="SM00645"/>
    </source>
</evidence>
<name>A0AAD9QWN1_ACRCE</name>
<dbReference type="InterPro" id="IPR000668">
    <property type="entry name" value="Peptidase_C1A_C"/>
</dbReference>
<dbReference type="CDD" id="cd02620">
    <property type="entry name" value="Peptidase_C1A_CathepsinB"/>
    <property type="match status" value="1"/>
</dbReference>
<keyword evidence="3" id="KW-0378">Hydrolase</keyword>
<dbReference type="PROSITE" id="PS00139">
    <property type="entry name" value="THIOL_PROTEASE_CYS"/>
    <property type="match status" value="1"/>
</dbReference>
<dbReference type="InterPro" id="IPR013128">
    <property type="entry name" value="Peptidase_C1A"/>
</dbReference>
<sequence>MDYTAFCLLLSFACITFGNSNSSPLLTPEMVEEINSMNVGWKATFYKRFTGMQLVDVKQMLGCFGAWPKDSPPKHVKHVIASEIPSSFDSRSKWPGSIHPIRDQGSCGSCWAFGASEVLSDRLAIASRNAIDVILSAQQLVDCDKENDGCQGGWPIKAWHHMVDIGLLTEQCYGAYTASTGTCKFNSTHISQCPSGYGSPRFYRALDVYSVQSNVEAIQTEIMTYGPVEAVFVVYADFMNYESGVYSHVSGGKVGLHAIKMLGWGTSPDGIDYWICANSWGSSWGMEGFFYIRRGNNECDIESGIVAGHAPSQEDNAQPQSFITSI</sequence>
<comment type="similarity">
    <text evidence="1">Belongs to the peptidase C1 family.</text>
</comment>
<feature type="domain" description="Peptidase C1A papain C-terminal" evidence="8">
    <location>
        <begin position="84"/>
        <end position="309"/>
    </location>
</feature>
<dbReference type="InterPro" id="IPR025660">
    <property type="entry name" value="Pept_his_AS"/>
</dbReference>
<evidence type="ECO:0000256" key="5">
    <source>
        <dbReference type="ARBA" id="ARBA00023157"/>
    </source>
</evidence>
<evidence type="ECO:0000256" key="3">
    <source>
        <dbReference type="ARBA" id="ARBA00022801"/>
    </source>
</evidence>
<protein>
    <submittedName>
        <fullName evidence="9">Cathepsin B-like protease 3</fullName>
    </submittedName>
</protein>
<proteinExistence type="inferred from homology"/>
<reference evidence="9" key="1">
    <citation type="journal article" date="2023" name="G3 (Bethesda)">
        <title>Whole genome assembly and annotation of the endangered Caribbean coral Acropora cervicornis.</title>
        <authorList>
            <person name="Selwyn J.D."/>
            <person name="Vollmer S.V."/>
        </authorList>
    </citation>
    <scope>NUCLEOTIDE SEQUENCE</scope>
    <source>
        <strain evidence="9">K2</strain>
    </source>
</reference>
<dbReference type="Proteomes" id="UP001249851">
    <property type="component" value="Unassembled WGS sequence"/>
</dbReference>
<reference evidence="9" key="2">
    <citation type="journal article" date="2023" name="Science">
        <title>Genomic signatures of disease resistance in endangered staghorn corals.</title>
        <authorList>
            <person name="Vollmer S.V."/>
            <person name="Selwyn J.D."/>
            <person name="Despard B.A."/>
            <person name="Roesel C.L."/>
        </authorList>
    </citation>
    <scope>NUCLEOTIDE SEQUENCE</scope>
    <source>
        <strain evidence="9">K2</strain>
    </source>
</reference>
<dbReference type="Pfam" id="PF00112">
    <property type="entry name" value="Peptidase_C1"/>
    <property type="match status" value="1"/>
</dbReference>
<dbReference type="Gene3D" id="3.90.70.10">
    <property type="entry name" value="Cysteine proteinases"/>
    <property type="match status" value="1"/>
</dbReference>
<dbReference type="EMBL" id="JARQWQ010000011">
    <property type="protein sequence ID" value="KAK2568767.1"/>
    <property type="molecule type" value="Genomic_DNA"/>
</dbReference>
<dbReference type="PROSITE" id="PS00639">
    <property type="entry name" value="THIOL_PROTEASE_HIS"/>
    <property type="match status" value="1"/>
</dbReference>
<dbReference type="InterPro" id="IPR000169">
    <property type="entry name" value="Pept_cys_AS"/>
</dbReference>
<evidence type="ECO:0000256" key="7">
    <source>
        <dbReference type="SAM" id="SignalP"/>
    </source>
</evidence>
<evidence type="ECO:0000256" key="4">
    <source>
        <dbReference type="ARBA" id="ARBA00022807"/>
    </source>
</evidence>
<keyword evidence="10" id="KW-1185">Reference proteome</keyword>
<dbReference type="FunFam" id="3.90.70.10:FF:000096">
    <property type="entry name" value="Cathepsin B-like cysteine protease"/>
    <property type="match status" value="1"/>
</dbReference>
<evidence type="ECO:0000256" key="1">
    <source>
        <dbReference type="ARBA" id="ARBA00008455"/>
    </source>
</evidence>
<dbReference type="PANTHER" id="PTHR12411">
    <property type="entry name" value="CYSTEINE PROTEASE FAMILY C1-RELATED"/>
    <property type="match status" value="1"/>
</dbReference>
<comment type="function">
    <text evidence="6">Thiol protease which is required for parasite excystation and invasion of the proximal small intestine of the human host.</text>
</comment>
<dbReference type="InterPro" id="IPR025661">
    <property type="entry name" value="Pept_asp_AS"/>
</dbReference>
<dbReference type="GO" id="GO:0008234">
    <property type="term" value="F:cysteine-type peptidase activity"/>
    <property type="evidence" value="ECO:0007669"/>
    <property type="project" value="UniProtKB-KW"/>
</dbReference>
<evidence type="ECO:0000313" key="9">
    <source>
        <dbReference type="EMBL" id="KAK2568767.1"/>
    </source>
</evidence>
<evidence type="ECO:0000313" key="10">
    <source>
        <dbReference type="Proteomes" id="UP001249851"/>
    </source>
</evidence>
<dbReference type="GO" id="GO:0006508">
    <property type="term" value="P:proteolysis"/>
    <property type="evidence" value="ECO:0007669"/>
    <property type="project" value="UniProtKB-KW"/>
</dbReference>
<keyword evidence="5" id="KW-1015">Disulfide bond</keyword>
<dbReference type="SUPFAM" id="SSF54001">
    <property type="entry name" value="Cysteine proteinases"/>
    <property type="match status" value="1"/>
</dbReference>
<keyword evidence="2 9" id="KW-0645">Protease</keyword>
<feature type="signal peptide" evidence="7">
    <location>
        <begin position="1"/>
        <end position="20"/>
    </location>
</feature>